<organism evidence="9">
    <name type="scientific">Spirodela intermedia</name>
    <name type="common">Intermediate duckweed</name>
    <dbReference type="NCBI Taxonomy" id="51605"/>
    <lineage>
        <taxon>Eukaryota</taxon>
        <taxon>Viridiplantae</taxon>
        <taxon>Streptophyta</taxon>
        <taxon>Embryophyta</taxon>
        <taxon>Tracheophyta</taxon>
        <taxon>Spermatophyta</taxon>
        <taxon>Magnoliopsida</taxon>
        <taxon>Liliopsida</taxon>
        <taxon>Araceae</taxon>
        <taxon>Lemnoideae</taxon>
        <taxon>Spirodela</taxon>
    </lineage>
</organism>
<gene>
    <name evidence="9" type="ORF">SI7747_07009013</name>
</gene>
<dbReference type="GO" id="GO:0003729">
    <property type="term" value="F:mRNA binding"/>
    <property type="evidence" value="ECO:0007669"/>
    <property type="project" value="UniProtKB-ARBA"/>
</dbReference>
<feature type="repeat" description="Pumilio" evidence="7">
    <location>
        <begin position="617"/>
        <end position="652"/>
    </location>
</feature>
<dbReference type="EMBL" id="CACRZD030000007">
    <property type="protein sequence ID" value="CAA6662628.1"/>
    <property type="molecule type" value="Genomic_DNA"/>
</dbReference>
<name>A0A7I8IXQ2_SPIIN</name>
<dbReference type="InterPro" id="IPR012940">
    <property type="entry name" value="NABP"/>
</dbReference>
<dbReference type="SUPFAM" id="SSF48371">
    <property type="entry name" value="ARM repeat"/>
    <property type="match status" value="1"/>
</dbReference>
<dbReference type="InterPro" id="IPR016024">
    <property type="entry name" value="ARM-type_fold"/>
</dbReference>
<dbReference type="CDD" id="cd07920">
    <property type="entry name" value="Pumilio"/>
    <property type="match status" value="1"/>
</dbReference>
<dbReference type="Pfam" id="PF07990">
    <property type="entry name" value="NABP"/>
    <property type="match status" value="1"/>
</dbReference>
<dbReference type="GO" id="GO:0005737">
    <property type="term" value="C:cytoplasm"/>
    <property type="evidence" value="ECO:0007669"/>
    <property type="project" value="UniProtKB-SubCell"/>
</dbReference>
<evidence type="ECO:0000313" key="10">
    <source>
        <dbReference type="Proteomes" id="UP001189122"/>
    </source>
</evidence>
<keyword evidence="10" id="KW-1185">Reference proteome</keyword>
<dbReference type="PROSITE" id="PS50302">
    <property type="entry name" value="PUM"/>
    <property type="match status" value="8"/>
</dbReference>
<dbReference type="InterPro" id="IPR011989">
    <property type="entry name" value="ARM-like"/>
</dbReference>
<evidence type="ECO:0000256" key="3">
    <source>
        <dbReference type="ARBA" id="ARBA00022737"/>
    </source>
</evidence>
<dbReference type="Proteomes" id="UP001189122">
    <property type="component" value="Unassembled WGS sequence"/>
</dbReference>
<feature type="repeat" description="Pumilio" evidence="7">
    <location>
        <begin position="436"/>
        <end position="471"/>
    </location>
</feature>
<evidence type="ECO:0000256" key="5">
    <source>
        <dbReference type="ARBA" id="ARBA00022884"/>
    </source>
</evidence>
<dbReference type="GO" id="GO:0006417">
    <property type="term" value="P:regulation of translation"/>
    <property type="evidence" value="ECO:0007669"/>
    <property type="project" value="UniProtKB-KW"/>
</dbReference>
<dbReference type="PROSITE" id="PS50303">
    <property type="entry name" value="PUM_HD"/>
    <property type="match status" value="1"/>
</dbReference>
<dbReference type="PANTHER" id="PTHR12537:SF12">
    <property type="entry name" value="MATERNAL PROTEIN PUMILIO"/>
    <property type="match status" value="1"/>
</dbReference>
<keyword evidence="4" id="KW-0810">Translation regulation</keyword>
<evidence type="ECO:0000256" key="2">
    <source>
        <dbReference type="ARBA" id="ARBA00022490"/>
    </source>
</evidence>
<dbReference type="InterPro" id="IPR033133">
    <property type="entry name" value="PUM-HD"/>
</dbReference>
<evidence type="ECO:0000256" key="4">
    <source>
        <dbReference type="ARBA" id="ARBA00022845"/>
    </source>
</evidence>
<feature type="domain" description="PUM-HD" evidence="8">
    <location>
        <begin position="416"/>
        <end position="756"/>
    </location>
</feature>
<feature type="repeat" description="Pumilio" evidence="7">
    <location>
        <begin position="689"/>
        <end position="730"/>
    </location>
</feature>
<keyword evidence="3" id="KW-0677">Repeat</keyword>
<evidence type="ECO:0000256" key="6">
    <source>
        <dbReference type="ARBA" id="ARBA00055193"/>
    </source>
</evidence>
<proteinExistence type="predicted"/>
<dbReference type="InterPro" id="IPR033712">
    <property type="entry name" value="Pumilio_RNA-bd"/>
</dbReference>
<feature type="repeat" description="Pumilio" evidence="7">
    <location>
        <begin position="580"/>
        <end position="616"/>
    </location>
</feature>
<comment type="function">
    <text evidence="6">Sequence-specific RNA-binding protein that regulates translation and mRNA stability by binding the 3'-UTR of target mRNAs. Binds the APUM-binding elements (APBEs) in the 3'-UTR mRNA sequence of CLV1, PNH, WUS and FAS2.</text>
</comment>
<comment type="subcellular location">
    <subcellularLocation>
        <location evidence="1">Cytoplasm</location>
    </subcellularLocation>
</comment>
<feature type="repeat" description="Pumilio" evidence="7">
    <location>
        <begin position="472"/>
        <end position="507"/>
    </location>
</feature>
<dbReference type="Gene3D" id="1.25.10.10">
    <property type="entry name" value="Leucine-rich Repeat Variant"/>
    <property type="match status" value="1"/>
</dbReference>
<dbReference type="PANTHER" id="PTHR12537">
    <property type="entry name" value="RNA BINDING PROTEIN PUMILIO-RELATED"/>
    <property type="match status" value="1"/>
</dbReference>
<accession>A0A7I8IXQ2</accession>
<keyword evidence="5" id="KW-0694">RNA-binding</keyword>
<dbReference type="InterPro" id="IPR001313">
    <property type="entry name" value="Pumilio_RNA-bd_rpt"/>
</dbReference>
<keyword evidence="2" id="KW-0963">Cytoplasm</keyword>
<dbReference type="EMBL" id="LR743594">
    <property type="protein sequence ID" value="CAA2623062.1"/>
    <property type="molecule type" value="Genomic_DNA"/>
</dbReference>
<evidence type="ECO:0000256" key="7">
    <source>
        <dbReference type="PROSITE-ProRule" id="PRU00317"/>
    </source>
</evidence>
<evidence type="ECO:0000259" key="8">
    <source>
        <dbReference type="PROSITE" id="PS50303"/>
    </source>
</evidence>
<feature type="repeat" description="Pumilio" evidence="7">
    <location>
        <begin position="544"/>
        <end position="579"/>
    </location>
</feature>
<dbReference type="FunFam" id="1.25.10.10:FF:000004">
    <property type="entry name" value="Pumilio homolog 1 isoform 2"/>
    <property type="match status" value="1"/>
</dbReference>
<reference evidence="9 10" key="1">
    <citation type="submission" date="2019-12" db="EMBL/GenBank/DDBJ databases">
        <authorList>
            <person name="Scholz U."/>
            <person name="Mascher M."/>
            <person name="Fiebig A."/>
        </authorList>
    </citation>
    <scope>NUCLEOTIDE SEQUENCE</scope>
</reference>
<sequence length="797" mass="88131">MNGYSSGATVSEEDMMSHPAYLSYYYSNGNMNPRLPPPALSKEDWRMAQRFQVGTSAYGKIGERRQQAIGSGVSDGNSCSLFTLQPDIQMGRACGGLTEPMMVPETSSARQPAGEWVESGGDSFIGLPGNGMGMKTRSFADVLQENLGQPPPVANNVSRLAIGNDQVGEIVVPQAHFQCSLEAMDKLKSEEGSSSRLVNIPRLGSPASQSFASVLGSSLVRSTTPELQGVGKSSNTCLPTFGGRDDFPSSNASTSAADKNDMASALSDLLHDGNGVQEHFFEIFLAERITYAVYPMTAKIFSSRTKETCGFSNVSISEYQKACFEAMQEHHTAQYEIPFVEKSGGFNGGYYGTCAFNPRVQYPSNSVSSFIFPSVDQVSPVRQGNKLSQQIPPKMRSAGISMGSWNSEYRARVECFPSSLLEECKSSRSKNFELSSIVGHAVEFSVDQFGSRFIQQKLETASLEGKNKIFPEIFSHARALMTDVFGNYVIQKFLEHGDENHRKQLASQLTGHVLSLSLHMYGCRVIQKALEVTDVDQQTQLVSELQGSVMRCVCDQNGNHVIQKCIERVPQDRIQFILSAFHGHVVPLSVHPYGCRVIQRVLEHCSDAKSQSLLMDEILQAVFSLAQDQYGNYVIQHVLQRGSRQERSAIIDRLAGQIEILSQQKFASNVVEKCLTFGTPEERRRMVNEMLGSTDENEALVAMMKDQFGNYVVQTALETCDDRSREVILSRIKAHVSSLKKYTYWKHISSRVEKVIAAGEKRSVGGHRSPSSFHRPLNRIGVSFLLKMCPELPRRFG</sequence>
<dbReference type="AlphaFoldDB" id="A0A7I8IXQ2"/>
<feature type="repeat" description="Pumilio" evidence="7">
    <location>
        <begin position="653"/>
        <end position="688"/>
    </location>
</feature>
<dbReference type="Pfam" id="PF00806">
    <property type="entry name" value="PUF"/>
    <property type="match status" value="8"/>
</dbReference>
<feature type="repeat" description="Pumilio" evidence="7">
    <location>
        <begin position="508"/>
        <end position="543"/>
    </location>
</feature>
<protein>
    <recommendedName>
        <fullName evidence="8">PUM-HD domain-containing protein</fullName>
    </recommendedName>
</protein>
<dbReference type="SMART" id="SM00025">
    <property type="entry name" value="Pumilio"/>
    <property type="match status" value="8"/>
</dbReference>
<evidence type="ECO:0000256" key="1">
    <source>
        <dbReference type="ARBA" id="ARBA00004496"/>
    </source>
</evidence>
<evidence type="ECO:0000313" key="9">
    <source>
        <dbReference type="EMBL" id="CAA2623062.1"/>
    </source>
</evidence>